<dbReference type="Gene3D" id="3.40.50.2300">
    <property type="match status" value="1"/>
</dbReference>
<dbReference type="InterPro" id="IPR007737">
    <property type="entry name" value="Mga_HTH"/>
</dbReference>
<evidence type="ECO:0000313" key="10">
    <source>
        <dbReference type="Proteomes" id="UP000254051"/>
    </source>
</evidence>
<protein>
    <submittedName>
        <fullName evidence="9">Mannitol operon transcriptional antiterminator</fullName>
    </submittedName>
</protein>
<keyword evidence="2" id="KW-0677">Repeat</keyword>
<dbReference type="GO" id="GO:0006355">
    <property type="term" value="P:regulation of DNA-templated transcription"/>
    <property type="evidence" value="ECO:0007669"/>
    <property type="project" value="InterPro"/>
</dbReference>
<evidence type="ECO:0000256" key="5">
    <source>
        <dbReference type="ARBA" id="ARBA00023163"/>
    </source>
</evidence>
<dbReference type="RefSeq" id="WP_109712546.1">
    <property type="nucleotide sequence ID" value="NZ_QGDS01000009.1"/>
</dbReference>
<dbReference type="InterPro" id="IPR050661">
    <property type="entry name" value="BglG_antiterminators"/>
</dbReference>
<dbReference type="PANTHER" id="PTHR30185">
    <property type="entry name" value="CRYPTIC BETA-GLUCOSIDE BGL OPERON ANTITERMINATOR"/>
    <property type="match status" value="1"/>
</dbReference>
<dbReference type="CDD" id="cd05568">
    <property type="entry name" value="PTS_IIB_bgl_like"/>
    <property type="match status" value="1"/>
</dbReference>
<gene>
    <name evidence="9" type="ORF">SAMN05216529_109123</name>
</gene>
<dbReference type="PROSITE" id="PS51094">
    <property type="entry name" value="PTS_EIIA_TYPE_2"/>
    <property type="match status" value="1"/>
</dbReference>
<dbReference type="InterPro" id="IPR016152">
    <property type="entry name" value="PTrfase/Anion_transptr"/>
</dbReference>
<dbReference type="PANTHER" id="PTHR30185:SF18">
    <property type="entry name" value="TRANSCRIPTIONAL REGULATOR MTLR"/>
    <property type="match status" value="1"/>
</dbReference>
<evidence type="ECO:0000256" key="4">
    <source>
        <dbReference type="ARBA" id="ARBA00023159"/>
    </source>
</evidence>
<feature type="domain" description="PRD" evidence="8">
    <location>
        <begin position="199"/>
        <end position="307"/>
    </location>
</feature>
<dbReference type="InterPro" id="IPR002178">
    <property type="entry name" value="PTS_EIIA_type-2_dom"/>
</dbReference>
<dbReference type="Gene3D" id="1.10.10.10">
    <property type="entry name" value="Winged helix-like DNA-binding domain superfamily/Winged helix DNA-binding domain"/>
    <property type="match status" value="2"/>
</dbReference>
<dbReference type="PROSITE" id="PS51099">
    <property type="entry name" value="PTS_EIIB_TYPE_2"/>
    <property type="match status" value="1"/>
</dbReference>
<dbReference type="InterPro" id="IPR036095">
    <property type="entry name" value="PTS_EIIB-like_sf"/>
</dbReference>
<evidence type="ECO:0000259" key="6">
    <source>
        <dbReference type="PROSITE" id="PS51094"/>
    </source>
</evidence>
<evidence type="ECO:0000256" key="2">
    <source>
        <dbReference type="ARBA" id="ARBA00022737"/>
    </source>
</evidence>
<reference evidence="10" key="1">
    <citation type="submission" date="2017-07" db="EMBL/GenBank/DDBJ databases">
        <authorList>
            <person name="Varghese N."/>
            <person name="Submissions S."/>
        </authorList>
    </citation>
    <scope>NUCLEOTIDE SEQUENCE [LARGE SCALE GENOMIC DNA]</scope>
    <source>
        <strain evidence="10">NLAE-zl-C134</strain>
    </source>
</reference>
<dbReference type="SUPFAM" id="SSF55804">
    <property type="entry name" value="Phoshotransferase/anion transport protein"/>
    <property type="match status" value="1"/>
</dbReference>
<dbReference type="InterPro" id="IPR011608">
    <property type="entry name" value="PRD"/>
</dbReference>
<keyword evidence="4" id="KW-0010">Activator</keyword>
<dbReference type="InterPro" id="IPR013011">
    <property type="entry name" value="PTS_EIIB_2"/>
</dbReference>
<accession>A0A315ZTU9</accession>
<dbReference type="GO" id="GO:0009401">
    <property type="term" value="P:phosphoenolpyruvate-dependent sugar phosphotransferase system"/>
    <property type="evidence" value="ECO:0007669"/>
    <property type="project" value="InterPro"/>
</dbReference>
<name>A0A315ZTU9_9FIRM</name>
<feature type="domain" description="PRD" evidence="8">
    <location>
        <begin position="315"/>
        <end position="422"/>
    </location>
</feature>
<feature type="domain" description="PTS EIIA type-2" evidence="6">
    <location>
        <begin position="541"/>
        <end position="686"/>
    </location>
</feature>
<dbReference type="OrthoDB" id="3175596at2"/>
<dbReference type="SUPFAM" id="SSF52794">
    <property type="entry name" value="PTS system IIB component-like"/>
    <property type="match status" value="1"/>
</dbReference>
<dbReference type="Pfam" id="PF00874">
    <property type="entry name" value="PRD"/>
    <property type="match status" value="2"/>
</dbReference>
<dbReference type="SUPFAM" id="SSF63520">
    <property type="entry name" value="PTS-regulatory domain, PRD"/>
    <property type="match status" value="2"/>
</dbReference>
<evidence type="ECO:0000256" key="3">
    <source>
        <dbReference type="ARBA" id="ARBA00023015"/>
    </source>
</evidence>
<evidence type="ECO:0000259" key="8">
    <source>
        <dbReference type="PROSITE" id="PS51372"/>
    </source>
</evidence>
<dbReference type="EMBL" id="UHJJ01000009">
    <property type="protein sequence ID" value="SUQ15071.1"/>
    <property type="molecule type" value="Genomic_DNA"/>
</dbReference>
<evidence type="ECO:0000256" key="1">
    <source>
        <dbReference type="ARBA" id="ARBA00022679"/>
    </source>
</evidence>
<dbReference type="InterPro" id="IPR036390">
    <property type="entry name" value="WH_DNA-bd_sf"/>
</dbReference>
<keyword evidence="1" id="KW-0808">Transferase</keyword>
<dbReference type="Pfam" id="PF00359">
    <property type="entry name" value="PTS_EIIA_2"/>
    <property type="match status" value="1"/>
</dbReference>
<dbReference type="SUPFAM" id="SSF46785">
    <property type="entry name" value="Winged helix' DNA-binding domain"/>
    <property type="match status" value="1"/>
</dbReference>
<organism evidence="9 10">
    <name type="scientific">Faecalicatena contorta</name>
    <dbReference type="NCBI Taxonomy" id="39482"/>
    <lineage>
        <taxon>Bacteria</taxon>
        <taxon>Bacillati</taxon>
        <taxon>Bacillota</taxon>
        <taxon>Clostridia</taxon>
        <taxon>Lachnospirales</taxon>
        <taxon>Lachnospiraceae</taxon>
        <taxon>Faecalicatena</taxon>
    </lineage>
</organism>
<dbReference type="Proteomes" id="UP000254051">
    <property type="component" value="Unassembled WGS sequence"/>
</dbReference>
<sequence>MNFTPRLRQILLVMLNEELISVKSLSEQVGISKRTIQRELEYIDHYLKKYNVRIRSKAGRGIWLEGTEEHRDHLYRELKDQNLMDSTNREERRKRLAVELIKDQEPKKLYYFSNAFKVSETTISRDLEKIESWFAPYHLRIEKKPGIGVVLQGSEKNYRTAAHDFIIHNVDSSVIKYIFEEDEKFNASAIENYEEIKNIFKILDDSVLKRVCLCFSSFRDIQVNRLTQESYYELIIHVTIIVERVIKGEIIEHNEKLMNEIRKDKNLKAALEIVNALEEEFEIEIPDNELAYICLHLNCTKLQSVEMTDCDFGEEEQQKLLELVHEIIVAYDEVLSNTLKTDEEFVRGLLVHLKPTLVRMRNSFPIINPHLEEIKEIYPDIYKRCKYVGKFLEARTGYKFPEAEIGFLAAHFGAAIVRQERAKEKKRKVRIGLVCASGIGISRLMSSRLEKYFHSRICVNTYGKDDLTPFVKSNNDFFVSSTSLEDDESEVVYVNPLLPENELRIIETKVSKFELLAGTLESDNDFNRQLEKINYLSAKIRFVLKEYRCIEVDKEIGFRPLIHYLTGQIADNQVFAEIIEHDILKREEIATQVIPQFEIGLFHARTKGVNSPCIYTCVNREKTAFVYPYLQNMRAVIMMLVPYDENAEDNSRMLSSISEALFQDEEFLEAVKTEEQEMVRSYLSDILKEYFQCYLNEL</sequence>
<evidence type="ECO:0000259" key="7">
    <source>
        <dbReference type="PROSITE" id="PS51099"/>
    </source>
</evidence>
<dbReference type="PROSITE" id="PS51372">
    <property type="entry name" value="PRD_2"/>
    <property type="match status" value="2"/>
</dbReference>
<dbReference type="Gene3D" id="3.40.930.10">
    <property type="entry name" value="Mannitol-specific EII, Chain A"/>
    <property type="match status" value="1"/>
</dbReference>
<keyword evidence="3" id="KW-0805">Transcription regulation</keyword>
<dbReference type="InterPro" id="IPR036634">
    <property type="entry name" value="PRD_sf"/>
</dbReference>
<dbReference type="InterPro" id="IPR036388">
    <property type="entry name" value="WH-like_DNA-bd_sf"/>
</dbReference>
<keyword evidence="10" id="KW-1185">Reference proteome</keyword>
<dbReference type="GO" id="GO:0008982">
    <property type="term" value="F:protein-N(PI)-phosphohistidine-sugar phosphotransferase activity"/>
    <property type="evidence" value="ECO:0007669"/>
    <property type="project" value="InterPro"/>
</dbReference>
<feature type="domain" description="PTS EIIB type-2" evidence="7">
    <location>
        <begin position="429"/>
        <end position="518"/>
    </location>
</feature>
<dbReference type="Gene3D" id="1.10.1790.10">
    <property type="entry name" value="PRD domain"/>
    <property type="match status" value="2"/>
</dbReference>
<keyword evidence="5" id="KW-0804">Transcription</keyword>
<dbReference type="AlphaFoldDB" id="A0A315ZTU9"/>
<dbReference type="Pfam" id="PF05043">
    <property type="entry name" value="Mga"/>
    <property type="match status" value="2"/>
</dbReference>
<evidence type="ECO:0000313" key="9">
    <source>
        <dbReference type="EMBL" id="SUQ15071.1"/>
    </source>
</evidence>
<proteinExistence type="predicted"/>